<reference evidence="8" key="1">
    <citation type="submission" date="2019-01" db="EMBL/GenBank/DDBJ databases">
        <authorList>
            <consortium name="Pathogen Informatics"/>
        </authorList>
    </citation>
    <scope>NUCLEOTIDE SEQUENCE [LARGE SCALE GENOMIC DNA]</scope>
    <source>
        <strain evidence="8">NCTC10113</strain>
    </source>
</reference>
<dbReference type="InterPro" id="IPR004372">
    <property type="entry name" value="Ac/propionate_kinase"/>
</dbReference>
<dbReference type="PANTHER" id="PTHR21060:SF15">
    <property type="entry name" value="ACETATE KINASE-RELATED"/>
    <property type="match status" value="1"/>
</dbReference>
<comment type="pathway">
    <text evidence="6">Metabolic intermediate biosynthesis; acetyl-CoA biosynthesis; acetyl-CoA from acetate: step 1/2.</text>
</comment>
<keyword evidence="2 6" id="KW-0808">Transferase</keyword>
<dbReference type="InterPro" id="IPR000890">
    <property type="entry name" value="Aliphatic_acid_kin_short-chain"/>
</dbReference>
<evidence type="ECO:0000256" key="1">
    <source>
        <dbReference type="ARBA" id="ARBA00008748"/>
    </source>
</evidence>
<accession>A0A448ZZ91</accession>
<dbReference type="Gene3D" id="3.30.420.40">
    <property type="match status" value="2"/>
</dbReference>
<feature type="binding site" evidence="6">
    <location>
        <position position="16"/>
    </location>
    <ligand>
        <name>ATP</name>
        <dbReference type="ChEBI" id="CHEBI:30616"/>
    </ligand>
</feature>
<comment type="caution">
    <text evidence="6">Lacks conserved residue(s) required for the propagation of feature annotation.</text>
</comment>
<feature type="binding site" evidence="6">
    <location>
        <begin position="279"/>
        <end position="281"/>
    </location>
    <ligand>
        <name>ATP</name>
        <dbReference type="ChEBI" id="CHEBI:30616"/>
    </ligand>
</feature>
<evidence type="ECO:0000256" key="3">
    <source>
        <dbReference type="ARBA" id="ARBA00022741"/>
    </source>
</evidence>
<dbReference type="RefSeq" id="WP_245394158.1">
    <property type="nucleotide sequence ID" value="NZ_LR214938.2"/>
</dbReference>
<dbReference type="Pfam" id="PF00871">
    <property type="entry name" value="Acetate_kinase"/>
    <property type="match status" value="1"/>
</dbReference>
<feature type="active site" description="Proton donor/acceptor" evidence="6">
    <location>
        <position position="146"/>
    </location>
</feature>
<protein>
    <recommendedName>
        <fullName evidence="6">Acetate kinase</fullName>
        <ecNumber evidence="6">2.7.2.1</ecNumber>
    </recommendedName>
    <alternativeName>
        <fullName evidence="6">Acetokinase</fullName>
    </alternativeName>
</protein>
<dbReference type="UniPathway" id="UPA00340">
    <property type="reaction ID" value="UER00458"/>
</dbReference>
<comment type="similarity">
    <text evidence="1 6 7">Belongs to the acetokinase family.</text>
</comment>
<dbReference type="SUPFAM" id="SSF53067">
    <property type="entry name" value="Actin-like ATPase domain"/>
    <property type="match status" value="2"/>
</dbReference>
<dbReference type="GO" id="GO:0008776">
    <property type="term" value="F:acetate kinase activity"/>
    <property type="evidence" value="ECO:0007669"/>
    <property type="project" value="UniProtKB-UniRule"/>
</dbReference>
<keyword evidence="4 6" id="KW-0418">Kinase</keyword>
<keyword evidence="6" id="KW-0963">Cytoplasm</keyword>
<feature type="binding site" evidence="6">
    <location>
        <position position="382"/>
    </location>
    <ligand>
        <name>Mg(2+)</name>
        <dbReference type="ChEBI" id="CHEBI:18420"/>
    </ligand>
</feature>
<dbReference type="InterPro" id="IPR023865">
    <property type="entry name" value="Aliphatic_acid_kinase_CS"/>
</dbReference>
<dbReference type="NCBIfam" id="TIGR00016">
    <property type="entry name" value="ackA"/>
    <property type="match status" value="1"/>
</dbReference>
<keyword evidence="8" id="KW-0614">Plasmid</keyword>
<evidence type="ECO:0000256" key="5">
    <source>
        <dbReference type="ARBA" id="ARBA00022840"/>
    </source>
</evidence>
<comment type="subunit">
    <text evidence="6">Homodimer.</text>
</comment>
<dbReference type="EMBL" id="LR214939">
    <property type="protein sequence ID" value="VEU56555.1"/>
    <property type="molecule type" value="Genomic_DNA"/>
</dbReference>
<dbReference type="AlphaFoldDB" id="A0A448ZZ91"/>
<comment type="cofactor">
    <cofactor evidence="6">
        <name>Mg(2+)</name>
        <dbReference type="ChEBI" id="CHEBI:18420"/>
    </cofactor>
    <cofactor evidence="6">
        <name>Mn(2+)</name>
        <dbReference type="ChEBI" id="CHEBI:29035"/>
    </cofactor>
    <text evidence="6">Mg(2+). Can also accept Mn(2+).</text>
</comment>
<keyword evidence="5 6" id="KW-0067">ATP-binding</keyword>
<dbReference type="EC" id="2.7.2.1" evidence="6"/>
<evidence type="ECO:0000256" key="7">
    <source>
        <dbReference type="RuleBase" id="RU003835"/>
    </source>
</evidence>
<dbReference type="GO" id="GO:0005524">
    <property type="term" value="F:ATP binding"/>
    <property type="evidence" value="ECO:0007669"/>
    <property type="project" value="UniProtKB-KW"/>
</dbReference>
<feature type="binding site" evidence="6">
    <location>
        <position position="9"/>
    </location>
    <ligand>
        <name>Mg(2+)</name>
        <dbReference type="ChEBI" id="CHEBI:18420"/>
    </ligand>
</feature>
<gene>
    <name evidence="8" type="primary">ackA_2</name>
    <name evidence="6" type="synonym">ackA</name>
    <name evidence="8" type="ORF">NCTC10113_01465</name>
</gene>
<dbReference type="GO" id="GO:0005737">
    <property type="term" value="C:cytoplasm"/>
    <property type="evidence" value="ECO:0007669"/>
    <property type="project" value="UniProtKB-SubCell"/>
</dbReference>
<feature type="binding site" evidence="6">
    <location>
        <begin position="204"/>
        <end position="208"/>
    </location>
    <ligand>
        <name>ATP</name>
        <dbReference type="ChEBI" id="CHEBI:30616"/>
    </ligand>
</feature>
<name>A0A448ZZ91_METSV</name>
<dbReference type="PRINTS" id="PR00471">
    <property type="entry name" value="ACETATEKNASE"/>
</dbReference>
<keyword evidence="6" id="KW-0479">Metal-binding</keyword>
<dbReference type="PANTHER" id="PTHR21060">
    <property type="entry name" value="ACETATE KINASE"/>
    <property type="match status" value="1"/>
</dbReference>
<feature type="site" description="Transition state stabilizer" evidence="6">
    <location>
        <position position="178"/>
    </location>
</feature>
<evidence type="ECO:0000313" key="8">
    <source>
        <dbReference type="EMBL" id="VEU56555.1"/>
    </source>
</evidence>
<evidence type="ECO:0000256" key="2">
    <source>
        <dbReference type="ARBA" id="ARBA00022679"/>
    </source>
</evidence>
<proteinExistence type="inferred from homology"/>
<evidence type="ECO:0000256" key="4">
    <source>
        <dbReference type="ARBA" id="ARBA00022777"/>
    </source>
</evidence>
<feature type="binding site" evidence="6">
    <location>
        <position position="89"/>
    </location>
    <ligand>
        <name>substrate</name>
    </ligand>
</feature>
<comment type="function">
    <text evidence="6">Catalyzes the formation of acetyl phosphate from acetate and ATP. Can also catalyze the reverse reaction.</text>
</comment>
<dbReference type="HAMAP" id="MF_00020">
    <property type="entry name" value="Acetate_kinase"/>
    <property type="match status" value="1"/>
</dbReference>
<comment type="subcellular location">
    <subcellularLocation>
        <location evidence="6">Cytoplasm</location>
    </subcellularLocation>
</comment>
<comment type="catalytic activity">
    <reaction evidence="6">
        <text>acetate + ATP = acetyl phosphate + ADP</text>
        <dbReference type="Rhea" id="RHEA:11352"/>
        <dbReference type="ChEBI" id="CHEBI:22191"/>
        <dbReference type="ChEBI" id="CHEBI:30089"/>
        <dbReference type="ChEBI" id="CHEBI:30616"/>
        <dbReference type="ChEBI" id="CHEBI:456216"/>
        <dbReference type="EC" id="2.7.2.1"/>
    </reaction>
</comment>
<keyword evidence="6" id="KW-0460">Magnesium</keyword>
<dbReference type="InterPro" id="IPR043129">
    <property type="entry name" value="ATPase_NBD"/>
</dbReference>
<evidence type="ECO:0000256" key="6">
    <source>
        <dbReference type="HAMAP-Rule" id="MF_00020"/>
    </source>
</evidence>
<feature type="site" description="Transition state stabilizer" evidence="6">
    <location>
        <position position="237"/>
    </location>
</feature>
<dbReference type="PROSITE" id="PS01075">
    <property type="entry name" value="ACETATE_KINASE_1"/>
    <property type="match status" value="1"/>
</dbReference>
<sequence length="397" mass="45399">MMKKMLIINAGSSSIKWVLFNDNLTIDAKGRIQRIKMKQSILELSFEDKNYEEIKDLPSFLEAVKNLIRLWKEHNVIKDYSEIKSVAFRVVNGGPFLRDTCEVTEKAICYLKDAIDLAPVHNPGVLETIDAFLKLLPNVKMTMHFDTSFHKTLDKVAYSYPINKEFAEKYNIRKYGFHGLNHHYITEKLQDILHKKTVNLVCMHIGNGASLCAIKDSKSIDTSMGFTPLAGVMMGTRSGDIDASIIPYIMQHANMSLEQVMYMLNHNSGLLGVSKVSADMRDIEEHLTEEDSKFAYDLYISRISDYLIKYINKLGKNIDALVFTAGVVENNSDVRKNIIKKISLLDLEIDDKLNDKNDDYQDYKLISSKKSQIPIYVIRANEEVYIAKEARNFLSNK</sequence>
<dbReference type="GO" id="GO:0000287">
    <property type="term" value="F:magnesium ion binding"/>
    <property type="evidence" value="ECO:0007669"/>
    <property type="project" value="UniProtKB-UniRule"/>
</dbReference>
<dbReference type="GO" id="GO:0006083">
    <property type="term" value="P:acetate metabolic process"/>
    <property type="evidence" value="ECO:0007669"/>
    <property type="project" value="TreeGrafter"/>
</dbReference>
<organism evidence="8">
    <name type="scientific">Metamycoplasma salivarium</name>
    <name type="common">Mycoplasma salivarium</name>
    <dbReference type="NCBI Taxonomy" id="2124"/>
    <lineage>
        <taxon>Bacteria</taxon>
        <taxon>Bacillati</taxon>
        <taxon>Mycoplasmatota</taxon>
        <taxon>Mycoplasmoidales</taxon>
        <taxon>Metamycoplasmataceae</taxon>
        <taxon>Metamycoplasma</taxon>
    </lineage>
</organism>
<dbReference type="GO" id="GO:0006085">
    <property type="term" value="P:acetyl-CoA biosynthetic process"/>
    <property type="evidence" value="ECO:0007669"/>
    <property type="project" value="UniProtKB-UniRule"/>
</dbReference>
<geneLocation type="plasmid" evidence="8">
    <name>2</name>
</geneLocation>
<dbReference type="PIRSF" id="PIRSF000722">
    <property type="entry name" value="Acetate_prop_kin"/>
    <property type="match status" value="1"/>
</dbReference>
<keyword evidence="3 6" id="KW-0547">Nucleotide-binding</keyword>